<evidence type="ECO:0000256" key="4">
    <source>
        <dbReference type="SAM" id="Coils"/>
    </source>
</evidence>
<dbReference type="PANTHER" id="PTHR43140:SF1">
    <property type="entry name" value="TYPE I RESTRICTION ENZYME ECOKI SPECIFICITY SUBUNIT"/>
    <property type="match status" value="1"/>
</dbReference>
<feature type="non-terminal residue" evidence="6">
    <location>
        <position position="1"/>
    </location>
</feature>
<dbReference type="InterPro" id="IPR000055">
    <property type="entry name" value="Restrct_endonuc_typeI_TRD"/>
</dbReference>
<gene>
    <name evidence="6" type="ORF">C0175_01635</name>
</gene>
<protein>
    <recommendedName>
        <fullName evidence="5">Type I restriction modification DNA specificity domain-containing protein</fullName>
    </recommendedName>
</protein>
<evidence type="ECO:0000313" key="6">
    <source>
        <dbReference type="EMBL" id="PMP83516.1"/>
    </source>
</evidence>
<dbReference type="GO" id="GO:0009307">
    <property type="term" value="P:DNA restriction-modification system"/>
    <property type="evidence" value="ECO:0007669"/>
    <property type="project" value="UniProtKB-KW"/>
</dbReference>
<keyword evidence="3" id="KW-0238">DNA-binding</keyword>
<dbReference type="CDD" id="cd16961">
    <property type="entry name" value="RMtype1_S_TRD-CR_like"/>
    <property type="match status" value="1"/>
</dbReference>
<evidence type="ECO:0000256" key="2">
    <source>
        <dbReference type="ARBA" id="ARBA00022747"/>
    </source>
</evidence>
<comment type="caution">
    <text evidence="6">The sequence shown here is derived from an EMBL/GenBank/DDBJ whole genome shotgun (WGS) entry which is preliminary data.</text>
</comment>
<keyword evidence="4" id="KW-0175">Coiled coil</keyword>
<comment type="similarity">
    <text evidence="1">Belongs to the type-I restriction system S methylase family.</text>
</comment>
<dbReference type="Gene3D" id="3.90.220.20">
    <property type="entry name" value="DNA methylase specificity domains"/>
    <property type="match status" value="2"/>
</dbReference>
<dbReference type="EMBL" id="PNIX01000098">
    <property type="protein sequence ID" value="PMP83516.1"/>
    <property type="molecule type" value="Genomic_DNA"/>
</dbReference>
<sequence length="214" mass="24936">FDAEYYHPKYLGIVELLKRIPFKVKPLKEIVKILNEKIDPTKEPYKTKRFKYVPIAKINESGEIFEWDEFYGWQAPSRARMFIRNNDILIPSLAGTFDKIALVPAELDEQLATTGCFVIKSKEDYPEFLFLLFRTPLFKRQLEQLTTGAIMSAVPKTTFDSLLVPIIPKDKQEEIVSLIKDYFTLRKESRQLVQRAIREVEEAIENASRTNGEQ</sequence>
<proteinExistence type="inferred from homology"/>
<keyword evidence="2" id="KW-0680">Restriction system</keyword>
<dbReference type="PANTHER" id="PTHR43140">
    <property type="entry name" value="TYPE-1 RESTRICTION ENZYME ECOKI SPECIFICITY PROTEIN"/>
    <property type="match status" value="1"/>
</dbReference>
<evidence type="ECO:0000256" key="1">
    <source>
        <dbReference type="ARBA" id="ARBA00010923"/>
    </source>
</evidence>
<accession>A0A2J6X8K1</accession>
<evidence type="ECO:0000313" key="7">
    <source>
        <dbReference type="Proteomes" id="UP000236910"/>
    </source>
</evidence>
<evidence type="ECO:0000259" key="5">
    <source>
        <dbReference type="Pfam" id="PF01420"/>
    </source>
</evidence>
<reference evidence="6 7" key="1">
    <citation type="submission" date="2018-01" db="EMBL/GenBank/DDBJ databases">
        <title>Metagenomic assembled genomes from two thermal pools in the Uzon Caldera, Kamchatka, Russia.</title>
        <authorList>
            <person name="Wilkins L."/>
            <person name="Ettinger C."/>
        </authorList>
    </citation>
    <scope>NUCLEOTIDE SEQUENCE [LARGE SCALE GENOMIC DNA]</scope>
    <source>
        <strain evidence="6">ARK-10</strain>
    </source>
</reference>
<name>A0A2J6X8K1_9BACT</name>
<feature type="coiled-coil region" evidence="4">
    <location>
        <begin position="186"/>
        <end position="213"/>
    </location>
</feature>
<dbReference type="InterPro" id="IPR051212">
    <property type="entry name" value="Type-I_RE_S_subunit"/>
</dbReference>
<dbReference type="GO" id="GO:0003677">
    <property type="term" value="F:DNA binding"/>
    <property type="evidence" value="ECO:0007669"/>
    <property type="project" value="UniProtKB-KW"/>
</dbReference>
<organism evidence="6 7">
    <name type="scientific">Caldisericum exile</name>
    <dbReference type="NCBI Taxonomy" id="693075"/>
    <lineage>
        <taxon>Bacteria</taxon>
        <taxon>Pseudomonadati</taxon>
        <taxon>Caldisericota/Cryosericota group</taxon>
        <taxon>Caldisericota</taxon>
        <taxon>Caldisericia</taxon>
        <taxon>Caldisericales</taxon>
        <taxon>Caldisericaceae</taxon>
        <taxon>Caldisericum</taxon>
    </lineage>
</organism>
<evidence type="ECO:0000256" key="3">
    <source>
        <dbReference type="ARBA" id="ARBA00023125"/>
    </source>
</evidence>
<dbReference type="AlphaFoldDB" id="A0A2J6X8K1"/>
<dbReference type="Proteomes" id="UP000236910">
    <property type="component" value="Unassembled WGS sequence"/>
</dbReference>
<feature type="domain" description="Type I restriction modification DNA specificity" evidence="5">
    <location>
        <begin position="22"/>
        <end position="187"/>
    </location>
</feature>
<dbReference type="SUPFAM" id="SSF116734">
    <property type="entry name" value="DNA methylase specificity domain"/>
    <property type="match status" value="1"/>
</dbReference>
<dbReference type="InterPro" id="IPR044946">
    <property type="entry name" value="Restrct_endonuc_typeI_TRD_sf"/>
</dbReference>
<dbReference type="Pfam" id="PF01420">
    <property type="entry name" value="Methylase_S"/>
    <property type="match status" value="1"/>
</dbReference>